<dbReference type="InterPro" id="IPR007712">
    <property type="entry name" value="RelE/ParE_toxin"/>
</dbReference>
<proteinExistence type="predicted"/>
<keyword evidence="1" id="KW-1277">Toxin-antitoxin system</keyword>
<accession>A0ABW3X4G4</accession>
<evidence type="ECO:0000256" key="1">
    <source>
        <dbReference type="ARBA" id="ARBA00022649"/>
    </source>
</evidence>
<sequence length="53" mass="5794">MRLLFSRRAADDLDQIAAYITQTSPQAAKYVEAGLAKALRMLTEQPNAGRSIA</sequence>
<gene>
    <name evidence="2" type="ORF">ACFQ4G_18260</name>
</gene>
<dbReference type="Gene3D" id="3.30.2310.20">
    <property type="entry name" value="RelE-like"/>
    <property type="match status" value="1"/>
</dbReference>
<organism evidence="2 3">
    <name type="scientific">Methylobacterium marchantiae</name>
    <dbReference type="NCBI Taxonomy" id="600331"/>
    <lineage>
        <taxon>Bacteria</taxon>
        <taxon>Pseudomonadati</taxon>
        <taxon>Pseudomonadota</taxon>
        <taxon>Alphaproteobacteria</taxon>
        <taxon>Hyphomicrobiales</taxon>
        <taxon>Methylobacteriaceae</taxon>
        <taxon>Methylobacterium</taxon>
    </lineage>
</organism>
<protein>
    <submittedName>
        <fullName evidence="2">Type II toxin-antitoxin system RelE/ParE family toxin</fullName>
    </submittedName>
</protein>
<dbReference type="RefSeq" id="WP_238208928.1">
    <property type="nucleotide sequence ID" value="NZ_JBHTND010000031.1"/>
</dbReference>
<keyword evidence="3" id="KW-1185">Reference proteome</keyword>
<name>A0ABW3X4G4_9HYPH</name>
<dbReference type="EMBL" id="JBHTND010000031">
    <property type="protein sequence ID" value="MFD1303519.1"/>
    <property type="molecule type" value="Genomic_DNA"/>
</dbReference>
<comment type="caution">
    <text evidence="2">The sequence shown here is derived from an EMBL/GenBank/DDBJ whole genome shotgun (WGS) entry which is preliminary data.</text>
</comment>
<reference evidence="3" key="1">
    <citation type="journal article" date="2019" name="Int. J. Syst. Evol. Microbiol.">
        <title>The Global Catalogue of Microorganisms (GCM) 10K type strain sequencing project: providing services to taxonomists for standard genome sequencing and annotation.</title>
        <authorList>
            <consortium name="The Broad Institute Genomics Platform"/>
            <consortium name="The Broad Institute Genome Sequencing Center for Infectious Disease"/>
            <person name="Wu L."/>
            <person name="Ma J."/>
        </authorList>
    </citation>
    <scope>NUCLEOTIDE SEQUENCE [LARGE SCALE GENOMIC DNA]</scope>
    <source>
        <strain evidence="3">CCUG 56108</strain>
    </source>
</reference>
<dbReference type="Proteomes" id="UP001597176">
    <property type="component" value="Unassembled WGS sequence"/>
</dbReference>
<evidence type="ECO:0000313" key="2">
    <source>
        <dbReference type="EMBL" id="MFD1303519.1"/>
    </source>
</evidence>
<evidence type="ECO:0000313" key="3">
    <source>
        <dbReference type="Proteomes" id="UP001597176"/>
    </source>
</evidence>
<dbReference type="InterPro" id="IPR035093">
    <property type="entry name" value="RelE/ParE_toxin_dom_sf"/>
</dbReference>
<dbReference type="Pfam" id="PF05016">
    <property type="entry name" value="ParE_toxin"/>
    <property type="match status" value="1"/>
</dbReference>